<protein>
    <recommendedName>
        <fullName evidence="1">RNA 3'-terminal phosphate cyclase insert domain-containing protein</fullName>
    </recommendedName>
</protein>
<evidence type="ECO:0000313" key="2">
    <source>
        <dbReference type="EMBL" id="GAI48060.1"/>
    </source>
</evidence>
<comment type="caution">
    <text evidence="2">The sequence shown here is derived from an EMBL/GenBank/DDBJ whole genome shotgun (WGS) entry which is preliminary data.</text>
</comment>
<dbReference type="SUPFAM" id="SSF52913">
    <property type="entry name" value="RNA 3'-terminal phosphate cyclase, RPTC, insert domain"/>
    <property type="match status" value="1"/>
</dbReference>
<dbReference type="InterPro" id="IPR036553">
    <property type="entry name" value="RPTC_insert"/>
</dbReference>
<reference evidence="2" key="1">
    <citation type="journal article" date="2014" name="Front. Microbiol.">
        <title>High frequency of phylogenetically diverse reductive dehalogenase-homologous genes in deep subseafloor sedimentary metagenomes.</title>
        <authorList>
            <person name="Kawai M."/>
            <person name="Futagami T."/>
            <person name="Toyoda A."/>
            <person name="Takaki Y."/>
            <person name="Nishi S."/>
            <person name="Hori S."/>
            <person name="Arai W."/>
            <person name="Tsubouchi T."/>
            <person name="Morono Y."/>
            <person name="Uchiyama I."/>
            <person name="Ito T."/>
            <person name="Fujiyama A."/>
            <person name="Inagaki F."/>
            <person name="Takami H."/>
        </authorList>
    </citation>
    <scope>NUCLEOTIDE SEQUENCE</scope>
    <source>
        <strain evidence="2">Expedition CK06-06</strain>
    </source>
</reference>
<sequence>MTIYPSKLKNFHLTERGKLQKILVISGASEFLKNKKVAERQLAGVREILGKLKLPIEEKVEYYKSQCPGSQICLAALFENTIMGG</sequence>
<proteinExistence type="predicted"/>
<dbReference type="InterPro" id="IPR013791">
    <property type="entry name" value="RNA3'-term_phos_cycl_insert"/>
</dbReference>
<accession>X1QAL7</accession>
<dbReference type="Pfam" id="PF05189">
    <property type="entry name" value="RTC_insert"/>
    <property type="match status" value="1"/>
</dbReference>
<organism evidence="2">
    <name type="scientific">marine sediment metagenome</name>
    <dbReference type="NCBI Taxonomy" id="412755"/>
    <lineage>
        <taxon>unclassified sequences</taxon>
        <taxon>metagenomes</taxon>
        <taxon>ecological metagenomes</taxon>
    </lineage>
</organism>
<dbReference type="EMBL" id="BARV01042453">
    <property type="protein sequence ID" value="GAI48060.1"/>
    <property type="molecule type" value="Genomic_DNA"/>
</dbReference>
<name>X1QAL7_9ZZZZ</name>
<feature type="non-terminal residue" evidence="2">
    <location>
        <position position="85"/>
    </location>
</feature>
<dbReference type="Gene3D" id="3.30.360.20">
    <property type="entry name" value="RNA 3'-terminal phosphate cyclase, insert domain"/>
    <property type="match status" value="1"/>
</dbReference>
<gene>
    <name evidence="2" type="ORF">S06H3_63838</name>
</gene>
<feature type="domain" description="RNA 3'-terminal phosphate cyclase insert" evidence="1">
    <location>
        <begin position="14"/>
        <end position="84"/>
    </location>
</feature>
<dbReference type="AlphaFoldDB" id="X1QAL7"/>
<evidence type="ECO:0000259" key="1">
    <source>
        <dbReference type="Pfam" id="PF05189"/>
    </source>
</evidence>